<dbReference type="Proteomes" id="UP000494218">
    <property type="component" value="Unassembled WGS sequence"/>
</dbReference>
<protein>
    <submittedName>
        <fullName evidence="1">Uncharacterized protein</fullName>
    </submittedName>
</protein>
<organism evidence="1 2">
    <name type="scientific">Burkholderia lata (strain ATCC 17760 / DSM 23089 / LMG 22485 / NCIMB 9086 / R18194 / 383)</name>
    <dbReference type="NCBI Taxonomy" id="482957"/>
    <lineage>
        <taxon>Bacteria</taxon>
        <taxon>Pseudomonadati</taxon>
        <taxon>Pseudomonadota</taxon>
        <taxon>Betaproteobacteria</taxon>
        <taxon>Burkholderiales</taxon>
        <taxon>Burkholderiaceae</taxon>
        <taxon>Burkholderia</taxon>
        <taxon>Burkholderia cepacia complex</taxon>
    </lineage>
</organism>
<accession>A0A6P2SV16</accession>
<evidence type="ECO:0000313" key="1">
    <source>
        <dbReference type="EMBL" id="VWC49255.1"/>
    </source>
</evidence>
<dbReference type="EMBL" id="CABVPW010000064">
    <property type="protein sequence ID" value="VWC49255.1"/>
    <property type="molecule type" value="Genomic_DNA"/>
</dbReference>
<gene>
    <name evidence="1" type="ORF">BLA23254_07644</name>
</gene>
<name>A0A6P2SV16_BURL3</name>
<evidence type="ECO:0000313" key="2">
    <source>
        <dbReference type="Proteomes" id="UP000494218"/>
    </source>
</evidence>
<sequence>MSEIITNAERAAIRAVASGEKEQLDAARAAFNRAAPIHGVDACVELQFMSEVLAPIPDLLLRSKYRAAVLERSS</sequence>
<dbReference type="AlphaFoldDB" id="A0A6P2SV16"/>
<proteinExistence type="predicted"/>
<reference evidence="1 2" key="1">
    <citation type="submission" date="2019-09" db="EMBL/GenBank/DDBJ databases">
        <authorList>
            <person name="Depoorter E."/>
        </authorList>
    </citation>
    <scope>NUCLEOTIDE SEQUENCE [LARGE SCALE GENOMIC DNA]</scope>
    <source>
        <strain evidence="1">LMG 23254</strain>
    </source>
</reference>
<dbReference type="RefSeq" id="WP_175035591.1">
    <property type="nucleotide sequence ID" value="NZ_CABVPW010000064.1"/>
</dbReference>